<dbReference type="AlphaFoldDB" id="A0A2N5J7C0"/>
<feature type="transmembrane region" description="Helical" evidence="1">
    <location>
        <begin position="53"/>
        <end position="71"/>
    </location>
</feature>
<dbReference type="EMBL" id="NMWU01000045">
    <property type="protein sequence ID" value="PLS30109.1"/>
    <property type="molecule type" value="Genomic_DNA"/>
</dbReference>
<reference evidence="2 3" key="1">
    <citation type="submission" date="2017-07" db="EMBL/GenBank/DDBJ databases">
        <title>Bifidobacterium novel species.</title>
        <authorList>
            <person name="Lugli G.A."/>
            <person name="Milani C."/>
            <person name="Duranti S."/>
            <person name="Mangifesta M."/>
        </authorList>
    </citation>
    <scope>NUCLEOTIDE SEQUENCE [LARGE SCALE GENOMIC DNA]</scope>
    <source>
        <strain evidence="3">Uis1B</strain>
    </source>
</reference>
<keyword evidence="1" id="KW-1133">Transmembrane helix</keyword>
<evidence type="ECO:0000313" key="2">
    <source>
        <dbReference type="EMBL" id="PLS30109.1"/>
    </source>
</evidence>
<protein>
    <submittedName>
        <fullName evidence="2">PrgI family protein</fullName>
    </submittedName>
</protein>
<gene>
    <name evidence="2" type="ORF">Uis1B_2060</name>
</gene>
<evidence type="ECO:0000256" key="1">
    <source>
        <dbReference type="SAM" id="Phobius"/>
    </source>
</evidence>
<dbReference type="RefSeq" id="WP_101618150.1">
    <property type="nucleotide sequence ID" value="NZ_NMWU01000045.1"/>
</dbReference>
<keyword evidence="1" id="KW-0812">Transmembrane</keyword>
<dbReference type="InterPro" id="IPR024414">
    <property type="entry name" value="Uncharacterised_PrgI"/>
</dbReference>
<organism evidence="2 3">
    <name type="scientific">Bifidobacterium margollesii</name>
    <dbReference type="NCBI Taxonomy" id="2020964"/>
    <lineage>
        <taxon>Bacteria</taxon>
        <taxon>Bacillati</taxon>
        <taxon>Actinomycetota</taxon>
        <taxon>Actinomycetes</taxon>
        <taxon>Bifidobacteriales</taxon>
        <taxon>Bifidobacteriaceae</taxon>
        <taxon>Bifidobacterium</taxon>
    </lineage>
</organism>
<name>A0A2N5J7C0_9BIFI</name>
<feature type="transmembrane region" description="Helical" evidence="1">
    <location>
        <begin position="27"/>
        <end position="47"/>
    </location>
</feature>
<accession>A0A2N5J7C0</accession>
<keyword evidence="3" id="KW-1185">Reference proteome</keyword>
<proteinExistence type="predicted"/>
<evidence type="ECO:0000313" key="3">
    <source>
        <dbReference type="Proteomes" id="UP000235050"/>
    </source>
</evidence>
<sequence>MALQMPVYREINLIEPKVMGGLTWRQWFAAAGMAALGGGSWAVLALWLHLDDVASLVVLAVCLPFAAFGWWRPSGLMPERWLPYAWAYWFGQRRFLYAGEAARPWRTPARPSMRERDGK</sequence>
<dbReference type="OrthoDB" id="2067810at2"/>
<keyword evidence="1" id="KW-0472">Membrane</keyword>
<dbReference type="Proteomes" id="UP000235050">
    <property type="component" value="Unassembled WGS sequence"/>
</dbReference>
<comment type="caution">
    <text evidence="2">The sequence shown here is derived from an EMBL/GenBank/DDBJ whole genome shotgun (WGS) entry which is preliminary data.</text>
</comment>
<dbReference type="Pfam" id="PF12666">
    <property type="entry name" value="PrgI"/>
    <property type="match status" value="1"/>
</dbReference>